<sequence>MRLDSNDTSLILHDLGVSRLPCDRCGHSPTYGKYNSECACDERCIAYKDCCRDIVKECPDIYRSGNITYAHLKKVPTTCANSNYKVFFEATSCLNSVSHDGPTTAAIPLPVEKNLPFKGFSYLSLITNYEVADLKLGVVFYSYEDFLSCSKANSKPFFVPNVSSYRCLHKRPTNLIKMLRHCILETTTELFTPLHRTCTRNGVIFCPCNNNSTLKNYLHNVCIGRNMSLLAYHRLSFRFNYLDSFANETQHGCVSYLMLETYISEKKETSTENEERPNIVVTPLLSSKSHPSVSEGSQSSSDHSDSYMGSGHRENLGANDASDGKHKLDVSDMEYLVESTHTVERRLRCFNLRRFLSDCRLEECAIGAVLISSGHPTSWPFGSPSCMLSSLAALVQLSPHHQIDACTCMHVLSVISELDIWRVRLFSRNETHCLMRLNSPPQGYTKLSEVYALKDWKPNAALTSKPTPRLDDLGSKVEKRLETDAYCSRTVKGQLQLCFYPSANDEEWKGTAPCVHLSIENKACNIQGTLNIVIPVSYFCVVFQFILIRRFMLSL</sequence>
<feature type="compositionally biased region" description="Basic and acidic residues" evidence="2">
    <location>
        <begin position="267"/>
        <end position="277"/>
    </location>
</feature>
<evidence type="ECO:0000256" key="2">
    <source>
        <dbReference type="SAM" id="MobiDB-lite"/>
    </source>
</evidence>
<dbReference type="AlphaFoldDB" id="A0AAV4D9R6"/>
<evidence type="ECO:0000256" key="1">
    <source>
        <dbReference type="ARBA" id="ARBA00023157"/>
    </source>
</evidence>
<name>A0AAV4D9R6_9GAST</name>
<feature type="region of interest" description="Disordered" evidence="2">
    <location>
        <begin position="267"/>
        <end position="325"/>
    </location>
</feature>
<dbReference type="EMBL" id="BLXT01007636">
    <property type="protein sequence ID" value="GFO40791.1"/>
    <property type="molecule type" value="Genomic_DNA"/>
</dbReference>
<reference evidence="5 6" key="1">
    <citation type="journal article" date="2021" name="Elife">
        <title>Chloroplast acquisition without the gene transfer in kleptoplastic sea slugs, Plakobranchus ocellatus.</title>
        <authorList>
            <person name="Maeda T."/>
            <person name="Takahashi S."/>
            <person name="Yoshida T."/>
            <person name="Shimamura S."/>
            <person name="Takaki Y."/>
            <person name="Nagai Y."/>
            <person name="Toyoda A."/>
            <person name="Suzuki Y."/>
            <person name="Arimoto A."/>
            <person name="Ishii H."/>
            <person name="Satoh N."/>
            <person name="Nishiyama T."/>
            <person name="Hasebe M."/>
            <person name="Maruyama T."/>
            <person name="Minagawa J."/>
            <person name="Obokata J."/>
            <person name="Shigenobu S."/>
        </authorList>
    </citation>
    <scope>NUCLEOTIDE SEQUENCE [LARGE SCALE GENOMIC DNA]</scope>
</reference>
<feature type="compositionally biased region" description="Low complexity" evidence="2">
    <location>
        <begin position="289"/>
        <end position="310"/>
    </location>
</feature>
<gene>
    <name evidence="5" type="ORF">PoB_006729600</name>
</gene>
<proteinExistence type="predicted"/>
<dbReference type="InterPro" id="IPR001212">
    <property type="entry name" value="Somatomedin_B_dom"/>
</dbReference>
<evidence type="ECO:0000313" key="6">
    <source>
        <dbReference type="Proteomes" id="UP000735302"/>
    </source>
</evidence>
<evidence type="ECO:0000259" key="4">
    <source>
        <dbReference type="PROSITE" id="PS50958"/>
    </source>
</evidence>
<evidence type="ECO:0000256" key="3">
    <source>
        <dbReference type="SAM" id="Phobius"/>
    </source>
</evidence>
<keyword evidence="3" id="KW-0472">Membrane</keyword>
<dbReference type="Proteomes" id="UP000735302">
    <property type="component" value="Unassembled WGS sequence"/>
</dbReference>
<feature type="domain" description="SMB" evidence="4">
    <location>
        <begin position="14"/>
        <end position="62"/>
    </location>
</feature>
<organism evidence="5 6">
    <name type="scientific">Plakobranchus ocellatus</name>
    <dbReference type="NCBI Taxonomy" id="259542"/>
    <lineage>
        <taxon>Eukaryota</taxon>
        <taxon>Metazoa</taxon>
        <taxon>Spiralia</taxon>
        <taxon>Lophotrochozoa</taxon>
        <taxon>Mollusca</taxon>
        <taxon>Gastropoda</taxon>
        <taxon>Heterobranchia</taxon>
        <taxon>Euthyneura</taxon>
        <taxon>Panpulmonata</taxon>
        <taxon>Sacoglossa</taxon>
        <taxon>Placobranchoidea</taxon>
        <taxon>Plakobranchidae</taxon>
        <taxon>Plakobranchus</taxon>
    </lineage>
</organism>
<keyword evidence="6" id="KW-1185">Reference proteome</keyword>
<keyword evidence="3" id="KW-1133">Transmembrane helix</keyword>
<keyword evidence="1" id="KW-1015">Disulfide bond</keyword>
<evidence type="ECO:0000313" key="5">
    <source>
        <dbReference type="EMBL" id="GFO40791.1"/>
    </source>
</evidence>
<protein>
    <recommendedName>
        <fullName evidence="4">SMB domain-containing protein</fullName>
    </recommendedName>
</protein>
<dbReference type="PROSITE" id="PS50958">
    <property type="entry name" value="SMB_2"/>
    <property type="match status" value="1"/>
</dbReference>
<feature type="transmembrane region" description="Helical" evidence="3">
    <location>
        <begin position="528"/>
        <end position="548"/>
    </location>
</feature>
<comment type="caution">
    <text evidence="5">The sequence shown here is derived from an EMBL/GenBank/DDBJ whole genome shotgun (WGS) entry which is preliminary data.</text>
</comment>
<keyword evidence="3" id="KW-0812">Transmembrane</keyword>
<accession>A0AAV4D9R6</accession>